<name>A0AAN5DH04_9BILA</name>
<feature type="compositionally biased region" description="Low complexity" evidence="1">
    <location>
        <begin position="7"/>
        <end position="23"/>
    </location>
</feature>
<dbReference type="EMBL" id="BTRK01000006">
    <property type="protein sequence ID" value="GMR62357.1"/>
    <property type="molecule type" value="Genomic_DNA"/>
</dbReference>
<keyword evidence="3" id="KW-1185">Reference proteome</keyword>
<dbReference type="InterPro" id="IPR036047">
    <property type="entry name" value="F-box-like_dom_sf"/>
</dbReference>
<gene>
    <name evidence="2" type="ORF">PMAYCL1PPCAC_32552</name>
</gene>
<evidence type="ECO:0008006" key="4">
    <source>
        <dbReference type="Google" id="ProtNLM"/>
    </source>
</evidence>
<comment type="caution">
    <text evidence="2">The sequence shown here is derived from an EMBL/GenBank/DDBJ whole genome shotgun (WGS) entry which is preliminary data.</text>
</comment>
<dbReference type="Proteomes" id="UP001328107">
    <property type="component" value="Unassembled WGS sequence"/>
</dbReference>
<proteinExistence type="predicted"/>
<evidence type="ECO:0000256" key="1">
    <source>
        <dbReference type="SAM" id="MobiDB-lite"/>
    </source>
</evidence>
<dbReference type="Gene3D" id="1.20.1280.50">
    <property type="match status" value="1"/>
</dbReference>
<dbReference type="SUPFAM" id="SSF81383">
    <property type="entry name" value="F-box domain"/>
    <property type="match status" value="1"/>
</dbReference>
<organism evidence="2 3">
    <name type="scientific">Pristionchus mayeri</name>
    <dbReference type="NCBI Taxonomy" id="1317129"/>
    <lineage>
        <taxon>Eukaryota</taxon>
        <taxon>Metazoa</taxon>
        <taxon>Ecdysozoa</taxon>
        <taxon>Nematoda</taxon>
        <taxon>Chromadorea</taxon>
        <taxon>Rhabditida</taxon>
        <taxon>Rhabditina</taxon>
        <taxon>Diplogasteromorpha</taxon>
        <taxon>Diplogasteroidea</taxon>
        <taxon>Neodiplogasteridae</taxon>
        <taxon>Pristionchus</taxon>
    </lineage>
</organism>
<protein>
    <recommendedName>
        <fullName evidence="4">F-box domain-containing protein</fullName>
    </recommendedName>
</protein>
<evidence type="ECO:0000313" key="3">
    <source>
        <dbReference type="Proteomes" id="UP001328107"/>
    </source>
</evidence>
<reference evidence="3" key="1">
    <citation type="submission" date="2022-10" db="EMBL/GenBank/DDBJ databases">
        <title>Genome assembly of Pristionchus species.</title>
        <authorList>
            <person name="Yoshida K."/>
            <person name="Sommer R.J."/>
        </authorList>
    </citation>
    <scope>NUCLEOTIDE SEQUENCE [LARGE SCALE GENOMIC DNA]</scope>
    <source>
        <strain evidence="3">RS5460</strain>
    </source>
</reference>
<feature type="region of interest" description="Disordered" evidence="1">
    <location>
        <begin position="1"/>
        <end position="39"/>
    </location>
</feature>
<accession>A0AAN5DH04</accession>
<sequence>MDMPGIGSSSPALSLSTSGSTSSSRKRPFPGDEEPSSSREAIDYAGLEHYEGPYLDYYSYACSQQHNSLNPIKRMPALTSFEKGLAPHEEDVISKQPDDVLYKVFSYLDRKTIDAMKVVSQRMNFFANQPSLNKIKYNSSEIKIVQNHEGHAFFLRSSNPDIDSCVLNVRCLDLVRNQPPSVHFSDSEYGKALRFYDRRFKFIGYHHKSLDDFIGYNAVSPRNHETPIPRILFTKLGWLLEKYAVMSLKFVNIVIDVNFLKNVCETFKGVDYPSMHFEGAVFQDGFSDARCAELARWILSVKPRSIYVDETALEHGRVFDEVFIIKMASAVKYKNMILRVKSREQDANSVRFHATAALIPRLAHFITLHLHSLTIDVRWLVEAFKIRMKPSYATGDWRFCLNSNFDPRVYCTQRMLGPHHEYAYDSAMDCHLIRCRNSDNFVGFYISTTYQPSVFVVEAKFENNRQQKFKDRPLFLFAFERRHRR</sequence>
<evidence type="ECO:0000313" key="2">
    <source>
        <dbReference type="EMBL" id="GMR62357.1"/>
    </source>
</evidence>
<dbReference type="AlphaFoldDB" id="A0AAN5DH04"/>